<dbReference type="InterPro" id="IPR050810">
    <property type="entry name" value="Bact_Secretion_Sys_Channel"/>
</dbReference>
<feature type="compositionally biased region" description="Low complexity" evidence="11">
    <location>
        <begin position="706"/>
        <end position="719"/>
    </location>
</feature>
<dbReference type="RefSeq" id="WP_274691305.1">
    <property type="nucleotide sequence ID" value="NZ_JAPMOU010000048.1"/>
</dbReference>
<dbReference type="InterPro" id="IPR036680">
    <property type="entry name" value="SPOR-like_sf"/>
</dbReference>
<sequence length="806" mass="87785">MLNALKQAATHQDNKQDSWNNNHMSYQQQRFTMARLTKLFHASVLCLCFSVTPVTLAETNADDGKRWTINQKNADIREFIAQVASITGETIIVDPRIKGPNNVTVVSASPLSREEIYDVFLSVLHANGFTAVPNGKTINIVPTNKAKSDVPIFNGKSGPRSGHMITKVVPLVNLSAVELIPVIRPLIPQYGHAAAIASSNSIIISDHSANVKRLAKLIREMDLAENADHDVIKLEHAWVGDVVKVIKEGLLGGQQQRKPAGQLIADERTNRLIITGKPAFRSKVKRMARSMDVEADSASSTRVIHLRHADAKNLAEALSELSKSLTVQSGKDKKDAKQSIIKADESQNALIIAAEPEMIRELENIVRQLDVRRAQVLIESAIVEVSGDISEQLGIQWGIAGKDTKTGGGDNGGSAISSIIGAAVDNTKIPIGQVALRNSNFGILLNAITQQSNSNLLSTPSLMTMDNEEAEILVGQEVPFQTGSYTTGSDGANNPFTTVERKDVGLKLKVTPHINEGDTMRLEIDQEISNVITSAESSSNLNQVTSKRQIKSTILVNDSKIIVLGGLLQDDVVQGESSVPILSSIPLVGRLFENDNNSHKKRNLMVFIKPTIIRNTNEVSGLTRDKYSSIKLVKSAVDKRTEQYDIQRARPDDANKLFTATTHTDAQKSLRTQPSANTSNSYGSRNSQPTRYNKPVTAQPSQTSYTRPASSVARTSTAAPASSSARWAVQLASYKSATAADQAISNIQKRHGSLLNGLQPKVKSANYGKRGTYYRVLFTGIENQSRAMDICRKLKAVKQGCLDTRQ</sequence>
<evidence type="ECO:0000259" key="12">
    <source>
        <dbReference type="PROSITE" id="PS51724"/>
    </source>
</evidence>
<evidence type="ECO:0000256" key="1">
    <source>
        <dbReference type="ARBA" id="ARBA00004442"/>
    </source>
</evidence>
<evidence type="ECO:0000256" key="7">
    <source>
        <dbReference type="ARBA" id="ARBA00022927"/>
    </source>
</evidence>
<evidence type="ECO:0000256" key="11">
    <source>
        <dbReference type="SAM" id="MobiDB-lite"/>
    </source>
</evidence>
<evidence type="ECO:0000256" key="4">
    <source>
        <dbReference type="ARBA" id="ARBA00022452"/>
    </source>
</evidence>
<dbReference type="Gene3D" id="3.30.70.1070">
    <property type="entry name" value="Sporulation related repeat"/>
    <property type="match status" value="1"/>
</dbReference>
<comment type="similarity">
    <text evidence="2">Belongs to the bacterial secretin family. GSP D subfamily.</text>
</comment>
<evidence type="ECO:0000313" key="13">
    <source>
        <dbReference type="EMBL" id="MDE1464995.1"/>
    </source>
</evidence>
<feature type="region of interest" description="Disordered" evidence="11">
    <location>
        <begin position="663"/>
        <end position="719"/>
    </location>
</feature>
<dbReference type="PROSITE" id="PS51724">
    <property type="entry name" value="SPOR"/>
    <property type="match status" value="1"/>
</dbReference>
<gene>
    <name evidence="13" type="primary">gspD</name>
    <name evidence="13" type="ORF">ORQ98_23810</name>
</gene>
<reference evidence="13 14" key="1">
    <citation type="submission" date="2022-11" db="EMBL/GenBank/DDBJ databases">
        <title>Spartinivicinus poritis sp. nov., isolated from scleractinian coral Porites lutea.</title>
        <authorList>
            <person name="Zhang G."/>
            <person name="Cai L."/>
            <person name="Wei Q."/>
        </authorList>
    </citation>
    <scope>NUCLEOTIDE SEQUENCE [LARGE SCALE GENOMIC DNA]</scope>
    <source>
        <strain evidence="13 14">A2-2</strain>
    </source>
</reference>
<comment type="caution">
    <text evidence="13">The sequence shown here is derived from an EMBL/GenBank/DDBJ whole genome shotgun (WGS) entry which is preliminary data.</text>
</comment>
<dbReference type="EMBL" id="JAPMOU010000048">
    <property type="protein sequence ID" value="MDE1464995.1"/>
    <property type="molecule type" value="Genomic_DNA"/>
</dbReference>
<keyword evidence="5" id="KW-0812">Transmembrane</keyword>
<proteinExistence type="inferred from homology"/>
<dbReference type="Pfam" id="PF05036">
    <property type="entry name" value="SPOR"/>
    <property type="match status" value="1"/>
</dbReference>
<dbReference type="InterPro" id="IPR004846">
    <property type="entry name" value="T2SS/T3SS_dom"/>
</dbReference>
<dbReference type="InterPro" id="IPR049371">
    <property type="entry name" value="GspD-like_N0"/>
</dbReference>
<evidence type="ECO:0000256" key="6">
    <source>
        <dbReference type="ARBA" id="ARBA00022729"/>
    </source>
</evidence>
<keyword evidence="3 10" id="KW-0813">Transport</keyword>
<keyword evidence="14" id="KW-1185">Reference proteome</keyword>
<dbReference type="Proteomes" id="UP001528823">
    <property type="component" value="Unassembled WGS sequence"/>
</dbReference>
<feature type="domain" description="SPOR" evidence="12">
    <location>
        <begin position="721"/>
        <end position="806"/>
    </location>
</feature>
<accession>A0ABT5UF33</accession>
<dbReference type="InterPro" id="IPR013356">
    <property type="entry name" value="T2SS_GspD"/>
</dbReference>
<feature type="compositionally biased region" description="Polar residues" evidence="11">
    <location>
        <begin position="663"/>
        <end position="705"/>
    </location>
</feature>
<dbReference type="InterPro" id="IPR038591">
    <property type="entry name" value="NolW-like_sf"/>
</dbReference>
<dbReference type="PANTHER" id="PTHR30332:SF24">
    <property type="entry name" value="SECRETIN GSPD-RELATED"/>
    <property type="match status" value="1"/>
</dbReference>
<keyword evidence="7" id="KW-0653">Protein transport</keyword>
<dbReference type="Gene3D" id="3.30.1370.120">
    <property type="match status" value="3"/>
</dbReference>
<protein>
    <submittedName>
        <fullName evidence="13">Type II secretion system secretin GspD</fullName>
    </submittedName>
</protein>
<dbReference type="Pfam" id="PF21305">
    <property type="entry name" value="type_II_gspD_N0"/>
    <property type="match status" value="1"/>
</dbReference>
<keyword evidence="9" id="KW-0998">Cell outer membrane</keyword>
<keyword evidence="8" id="KW-0472">Membrane</keyword>
<dbReference type="Pfam" id="PF00263">
    <property type="entry name" value="Secretin"/>
    <property type="match status" value="1"/>
</dbReference>
<name>A0ABT5UF33_9GAMM</name>
<evidence type="ECO:0000256" key="5">
    <source>
        <dbReference type="ARBA" id="ARBA00022692"/>
    </source>
</evidence>
<evidence type="ECO:0000256" key="3">
    <source>
        <dbReference type="ARBA" id="ARBA00022448"/>
    </source>
</evidence>
<comment type="subcellular location">
    <subcellularLocation>
        <location evidence="1 10">Cell outer membrane</location>
    </subcellularLocation>
</comment>
<keyword evidence="6" id="KW-0732">Signal</keyword>
<dbReference type="Pfam" id="PF03958">
    <property type="entry name" value="Secretin_N"/>
    <property type="match status" value="3"/>
</dbReference>
<evidence type="ECO:0000256" key="9">
    <source>
        <dbReference type="ARBA" id="ARBA00023237"/>
    </source>
</evidence>
<evidence type="ECO:0000313" key="14">
    <source>
        <dbReference type="Proteomes" id="UP001528823"/>
    </source>
</evidence>
<keyword evidence="4" id="KW-1134">Transmembrane beta strand</keyword>
<dbReference type="PRINTS" id="PR00811">
    <property type="entry name" value="BCTERIALGSPD"/>
</dbReference>
<evidence type="ECO:0000256" key="8">
    <source>
        <dbReference type="ARBA" id="ARBA00023136"/>
    </source>
</evidence>
<dbReference type="NCBIfam" id="TIGR02517">
    <property type="entry name" value="type_II_gspD"/>
    <property type="match status" value="1"/>
</dbReference>
<dbReference type="InterPro" id="IPR005644">
    <property type="entry name" value="NolW-like"/>
</dbReference>
<dbReference type="InterPro" id="IPR001775">
    <property type="entry name" value="GspD/PilQ"/>
</dbReference>
<evidence type="ECO:0000256" key="10">
    <source>
        <dbReference type="RuleBase" id="RU004004"/>
    </source>
</evidence>
<dbReference type="PANTHER" id="PTHR30332">
    <property type="entry name" value="PROBABLE GENERAL SECRETION PATHWAY PROTEIN D"/>
    <property type="match status" value="1"/>
</dbReference>
<organism evidence="13 14">
    <name type="scientific">Spartinivicinus poritis</name>
    <dbReference type="NCBI Taxonomy" id="2994640"/>
    <lineage>
        <taxon>Bacteria</taxon>
        <taxon>Pseudomonadati</taxon>
        <taxon>Pseudomonadota</taxon>
        <taxon>Gammaproteobacteria</taxon>
        <taxon>Oceanospirillales</taxon>
        <taxon>Zooshikellaceae</taxon>
        <taxon>Spartinivicinus</taxon>
    </lineage>
</organism>
<dbReference type="SUPFAM" id="SSF110997">
    <property type="entry name" value="Sporulation related repeat"/>
    <property type="match status" value="1"/>
</dbReference>
<evidence type="ECO:0000256" key="2">
    <source>
        <dbReference type="ARBA" id="ARBA00006980"/>
    </source>
</evidence>
<dbReference type="InterPro" id="IPR007730">
    <property type="entry name" value="SPOR-like_dom"/>
</dbReference>